<evidence type="ECO:0000256" key="1">
    <source>
        <dbReference type="SAM" id="MobiDB-lite"/>
    </source>
</evidence>
<evidence type="ECO:0000313" key="4">
    <source>
        <dbReference type="Proteomes" id="UP001219518"/>
    </source>
</evidence>
<keyword evidence="4" id="KW-1185">Reference proteome</keyword>
<proteinExistence type="predicted"/>
<dbReference type="EMBL" id="JAHWGI010000011">
    <property type="protein sequence ID" value="KAK3907463.1"/>
    <property type="molecule type" value="Genomic_DNA"/>
</dbReference>
<feature type="region of interest" description="Disordered" evidence="1">
    <location>
        <begin position="23"/>
        <end position="50"/>
    </location>
</feature>
<comment type="caution">
    <text evidence="3">The sequence shown here is derived from an EMBL/GenBank/DDBJ whole genome shotgun (WGS) entry which is preliminary data.</text>
</comment>
<dbReference type="Proteomes" id="UP001219518">
    <property type="component" value="Unassembled WGS sequence"/>
</dbReference>
<reference evidence="3" key="1">
    <citation type="submission" date="2021-07" db="EMBL/GenBank/DDBJ databases">
        <authorList>
            <person name="Catto M.A."/>
            <person name="Jacobson A."/>
            <person name="Kennedy G."/>
            <person name="Labadie P."/>
            <person name="Hunt B.G."/>
            <person name="Srinivasan R."/>
        </authorList>
    </citation>
    <scope>NUCLEOTIDE SEQUENCE</scope>
    <source>
        <strain evidence="3">PL_HMW_Pooled</strain>
        <tissue evidence="3">Head</tissue>
    </source>
</reference>
<organism evidence="3 4">
    <name type="scientific">Frankliniella fusca</name>
    <dbReference type="NCBI Taxonomy" id="407009"/>
    <lineage>
        <taxon>Eukaryota</taxon>
        <taxon>Metazoa</taxon>
        <taxon>Ecdysozoa</taxon>
        <taxon>Arthropoda</taxon>
        <taxon>Hexapoda</taxon>
        <taxon>Insecta</taxon>
        <taxon>Pterygota</taxon>
        <taxon>Neoptera</taxon>
        <taxon>Paraneoptera</taxon>
        <taxon>Thysanoptera</taxon>
        <taxon>Terebrantia</taxon>
        <taxon>Thripoidea</taxon>
        <taxon>Thripidae</taxon>
        <taxon>Frankliniella</taxon>
    </lineage>
</organism>
<feature type="compositionally biased region" description="Pro residues" evidence="1">
    <location>
        <begin position="158"/>
        <end position="174"/>
    </location>
</feature>
<evidence type="ECO:0000313" key="3">
    <source>
        <dbReference type="EMBL" id="KAK3907463.1"/>
    </source>
</evidence>
<name>A0AAE1GR74_9NEOP</name>
<accession>A0AAE1GR74</accession>
<feature type="chain" id="PRO_5042239560" evidence="2">
    <location>
        <begin position="16"/>
        <end position="252"/>
    </location>
</feature>
<feature type="region of interest" description="Disordered" evidence="1">
    <location>
        <begin position="149"/>
        <end position="178"/>
    </location>
</feature>
<feature type="signal peptide" evidence="2">
    <location>
        <begin position="1"/>
        <end position="15"/>
    </location>
</feature>
<sequence>MTVSWLLLLAALAAAVPGALPAAAGAPAPETAVPTEEAPVDPESTTASPEELHQCGEQTVYDDNLDVLLNAIDVEKLLQQYGGPAGHINESLLQVEPAALPHVWDNPDYFTNFFDGDSLRNDSLSDNSTFIRVEQRALWVPLPPVVLDPLDPSSPSSPSSPPSPPSPPPPPPAPAEERVRGELRWRPADLCGYLRTAEYSVSGDPPTLQATVRRMHCAWEAHDMRCFGPDATPMAVFASPNAALIATLVGGK</sequence>
<protein>
    <submittedName>
        <fullName evidence="3">Polyadenylate-binding protein-interacting protein 13</fullName>
    </submittedName>
</protein>
<evidence type="ECO:0000256" key="2">
    <source>
        <dbReference type="SAM" id="SignalP"/>
    </source>
</evidence>
<gene>
    <name evidence="3" type="ORF">KUF71_002962</name>
</gene>
<feature type="compositionally biased region" description="Low complexity" evidence="1">
    <location>
        <begin position="23"/>
        <end position="37"/>
    </location>
</feature>
<dbReference type="AlphaFoldDB" id="A0AAE1GR74"/>
<reference evidence="3" key="2">
    <citation type="journal article" date="2023" name="BMC Genomics">
        <title>Pest status, molecular evolution, and epigenetic factors derived from the genome assembly of Frankliniella fusca, a thysanopteran phytovirus vector.</title>
        <authorList>
            <person name="Catto M.A."/>
            <person name="Labadie P.E."/>
            <person name="Jacobson A.L."/>
            <person name="Kennedy G.G."/>
            <person name="Srinivasan R."/>
            <person name="Hunt B.G."/>
        </authorList>
    </citation>
    <scope>NUCLEOTIDE SEQUENCE</scope>
    <source>
        <strain evidence="3">PL_HMW_Pooled</strain>
    </source>
</reference>
<keyword evidence="2" id="KW-0732">Signal</keyword>